<dbReference type="Proteomes" id="UP001164746">
    <property type="component" value="Chromosome 4"/>
</dbReference>
<reference evidence="5" key="1">
    <citation type="submission" date="2022-11" db="EMBL/GenBank/DDBJ databases">
        <title>Centuries of genome instability and evolution in soft-shell clam transmissible cancer (bioRxiv).</title>
        <authorList>
            <person name="Hart S.F.M."/>
            <person name="Yonemitsu M.A."/>
            <person name="Giersch R.M."/>
            <person name="Beal B.F."/>
            <person name="Arriagada G."/>
            <person name="Davis B.W."/>
            <person name="Ostrander E.A."/>
            <person name="Goff S.P."/>
            <person name="Metzger M.J."/>
        </authorList>
    </citation>
    <scope>NUCLEOTIDE SEQUENCE</scope>
    <source>
        <strain evidence="5">MELC-2E11</strain>
        <tissue evidence="5">Siphon/mantle</tissue>
    </source>
</reference>
<feature type="compositionally biased region" description="Basic and acidic residues" evidence="3">
    <location>
        <begin position="1"/>
        <end position="10"/>
    </location>
</feature>
<evidence type="ECO:0000256" key="1">
    <source>
        <dbReference type="ARBA" id="ARBA00022741"/>
    </source>
</evidence>
<organism evidence="5 6">
    <name type="scientific">Mya arenaria</name>
    <name type="common">Soft-shell clam</name>
    <dbReference type="NCBI Taxonomy" id="6604"/>
    <lineage>
        <taxon>Eukaryota</taxon>
        <taxon>Metazoa</taxon>
        <taxon>Spiralia</taxon>
        <taxon>Lophotrochozoa</taxon>
        <taxon>Mollusca</taxon>
        <taxon>Bivalvia</taxon>
        <taxon>Autobranchia</taxon>
        <taxon>Heteroconchia</taxon>
        <taxon>Euheterodonta</taxon>
        <taxon>Imparidentia</taxon>
        <taxon>Neoheterodontei</taxon>
        <taxon>Myida</taxon>
        <taxon>Myoidea</taxon>
        <taxon>Myidae</taxon>
        <taxon>Mya</taxon>
    </lineage>
</organism>
<dbReference type="Gene3D" id="3.30.200.20">
    <property type="entry name" value="Phosphorylase Kinase, domain 1"/>
    <property type="match status" value="1"/>
</dbReference>
<dbReference type="InterPro" id="IPR000719">
    <property type="entry name" value="Prot_kinase_dom"/>
</dbReference>
<evidence type="ECO:0000313" key="6">
    <source>
        <dbReference type="Proteomes" id="UP001164746"/>
    </source>
</evidence>
<dbReference type="SMART" id="SM00220">
    <property type="entry name" value="S_TKc"/>
    <property type="match status" value="1"/>
</dbReference>
<gene>
    <name evidence="5" type="ORF">MAR_007819</name>
</gene>
<dbReference type="InterPro" id="IPR011009">
    <property type="entry name" value="Kinase-like_dom_sf"/>
</dbReference>
<dbReference type="PANTHER" id="PTHR24346">
    <property type="entry name" value="MAP/MICROTUBULE AFFINITY-REGULATING KINASE"/>
    <property type="match status" value="1"/>
</dbReference>
<dbReference type="SUPFAM" id="SSF56112">
    <property type="entry name" value="Protein kinase-like (PK-like)"/>
    <property type="match status" value="1"/>
</dbReference>
<name>A0ABY7DY94_MYAAR</name>
<keyword evidence="2" id="KW-0067">ATP-binding</keyword>
<dbReference type="PANTHER" id="PTHR24346:SF77">
    <property type="entry name" value="SERINE THREONINE PROTEIN KINASE"/>
    <property type="match status" value="1"/>
</dbReference>
<evidence type="ECO:0000259" key="4">
    <source>
        <dbReference type="PROSITE" id="PS50011"/>
    </source>
</evidence>
<accession>A0ABY7DY94</accession>
<feature type="non-terminal residue" evidence="5">
    <location>
        <position position="1"/>
    </location>
</feature>
<dbReference type="EMBL" id="CP111015">
    <property type="protein sequence ID" value="WAR01261.1"/>
    <property type="molecule type" value="Genomic_DNA"/>
</dbReference>
<protein>
    <submittedName>
        <fullName evidence="5">KKCC1-like protein</fullName>
    </submittedName>
</protein>
<keyword evidence="1" id="KW-0547">Nucleotide-binding</keyword>
<feature type="domain" description="Protein kinase" evidence="4">
    <location>
        <begin position="1"/>
        <end position="189"/>
    </location>
</feature>
<evidence type="ECO:0000313" key="5">
    <source>
        <dbReference type="EMBL" id="WAR01261.1"/>
    </source>
</evidence>
<dbReference type="PROSITE" id="PS50011">
    <property type="entry name" value="PROTEIN_KINASE_DOM"/>
    <property type="match status" value="1"/>
</dbReference>
<evidence type="ECO:0000256" key="3">
    <source>
        <dbReference type="SAM" id="MobiDB-lite"/>
    </source>
</evidence>
<feature type="region of interest" description="Disordered" evidence="3">
    <location>
        <begin position="1"/>
        <end position="21"/>
    </location>
</feature>
<dbReference type="Pfam" id="PF00069">
    <property type="entry name" value="Pkinase"/>
    <property type="match status" value="1"/>
</dbReference>
<dbReference type="Gene3D" id="1.10.510.10">
    <property type="entry name" value="Transferase(Phosphotransferase) domain 1"/>
    <property type="match status" value="1"/>
</dbReference>
<keyword evidence="6" id="KW-1185">Reference proteome</keyword>
<sequence length="275" mass="30959">RPPPTREGKSPARPPTHPLERVHREIAILKKLDHPNVVRLVEGGDGGANKQDPLRGESVELLPRHRPRHRIADFGVSNEFTGTDVFLTSTAGTPAFMAPEALKEEKENFSGRALDIWAMGITLYCFLYGRCPFEDDMPLSLHKKILSNPVVFPELPASSDSLKDLILKMLDKNPDSRINLPNIKDHPWVTKDGEFPLPTENENCILVTVTDEEINSVIKHVPKLETLEHGKDEFKKSGRSNSAPNSTFHQVVKHLFCILDIFTIVSKDIYMYVNV</sequence>
<evidence type="ECO:0000256" key="2">
    <source>
        <dbReference type="ARBA" id="ARBA00022840"/>
    </source>
</evidence>
<proteinExistence type="predicted"/>